<dbReference type="Gene3D" id="2.60.120.260">
    <property type="entry name" value="Galactose-binding domain-like"/>
    <property type="match status" value="1"/>
</dbReference>
<protein>
    <recommendedName>
        <fullName evidence="1">Cytosolic endo-beta-N-acetylglucosaminidase TIM barrel domain-containing protein</fullName>
    </recommendedName>
</protein>
<keyword evidence="3" id="KW-1185">Reference proteome</keyword>
<dbReference type="InterPro" id="IPR032979">
    <property type="entry name" value="ENGase"/>
</dbReference>
<dbReference type="GO" id="GO:0033925">
    <property type="term" value="F:mannosyl-glycoprotein endo-beta-N-acetylglucosaminidase activity"/>
    <property type="evidence" value="ECO:0007669"/>
    <property type="project" value="UniProtKB-EC"/>
</dbReference>
<feature type="non-terminal residue" evidence="2">
    <location>
        <position position="314"/>
    </location>
</feature>
<feature type="domain" description="Cytosolic endo-beta-N-acetylglucosaminidase TIM barrel" evidence="1">
    <location>
        <begin position="1"/>
        <end position="143"/>
    </location>
</feature>
<dbReference type="GO" id="GO:0005829">
    <property type="term" value="C:cytosol"/>
    <property type="evidence" value="ECO:0007669"/>
    <property type="project" value="UniProtKB-SubCell"/>
</dbReference>
<accession>S8CSY8</accession>
<dbReference type="PANTHER" id="PTHR13246">
    <property type="entry name" value="ENDO BETA N-ACETYLGLUCOSAMINIDASE"/>
    <property type="match status" value="1"/>
</dbReference>
<dbReference type="EMBL" id="AUSU01001881">
    <property type="protein sequence ID" value="EPS69955.1"/>
    <property type="molecule type" value="Genomic_DNA"/>
</dbReference>
<dbReference type="Gene3D" id="3.20.20.80">
    <property type="entry name" value="Glycosidases"/>
    <property type="match status" value="1"/>
</dbReference>
<dbReference type="InterPro" id="IPR005201">
    <property type="entry name" value="TIM_ENGase"/>
</dbReference>
<dbReference type="Proteomes" id="UP000015453">
    <property type="component" value="Unassembled WGS sequence"/>
</dbReference>
<organism evidence="2 3">
    <name type="scientific">Genlisea aurea</name>
    <dbReference type="NCBI Taxonomy" id="192259"/>
    <lineage>
        <taxon>Eukaryota</taxon>
        <taxon>Viridiplantae</taxon>
        <taxon>Streptophyta</taxon>
        <taxon>Embryophyta</taxon>
        <taxon>Tracheophyta</taxon>
        <taxon>Spermatophyta</taxon>
        <taxon>Magnoliopsida</taxon>
        <taxon>eudicotyledons</taxon>
        <taxon>Gunneridae</taxon>
        <taxon>Pentapetalae</taxon>
        <taxon>asterids</taxon>
        <taxon>lamiids</taxon>
        <taxon>Lamiales</taxon>
        <taxon>Lentibulariaceae</taxon>
        <taxon>Genlisea</taxon>
    </lineage>
</organism>
<evidence type="ECO:0000259" key="1">
    <source>
        <dbReference type="Pfam" id="PF03644"/>
    </source>
</evidence>
<comment type="caution">
    <text evidence="2">The sequence shown here is derived from an EMBL/GenBank/DDBJ whole genome shotgun (WGS) entry which is preliminary data.</text>
</comment>
<proteinExistence type="predicted"/>
<dbReference type="Pfam" id="PF03644">
    <property type="entry name" value="Glyco_hydro_85"/>
    <property type="match status" value="1"/>
</dbReference>
<name>S8CSY8_9LAMI</name>
<dbReference type="AlphaFoldDB" id="S8CSY8"/>
<evidence type="ECO:0000313" key="3">
    <source>
        <dbReference type="Proteomes" id="UP000015453"/>
    </source>
</evidence>
<gene>
    <name evidence="2" type="ORF">M569_04807</name>
</gene>
<dbReference type="PANTHER" id="PTHR13246:SF1">
    <property type="entry name" value="CYTOSOLIC ENDO-BETA-N-ACETYLGLUCOSAMINIDASE"/>
    <property type="match status" value="1"/>
</dbReference>
<feature type="non-terminal residue" evidence="2">
    <location>
        <position position="1"/>
    </location>
</feature>
<evidence type="ECO:0000313" key="2">
    <source>
        <dbReference type="EMBL" id="EPS69955.1"/>
    </source>
</evidence>
<dbReference type="OrthoDB" id="284473at2759"/>
<reference evidence="2 3" key="1">
    <citation type="journal article" date="2013" name="BMC Genomics">
        <title>The miniature genome of a carnivorous plant Genlisea aurea contains a low number of genes and short non-coding sequences.</title>
        <authorList>
            <person name="Leushkin E.V."/>
            <person name="Sutormin R.A."/>
            <person name="Nabieva E.R."/>
            <person name="Penin A.A."/>
            <person name="Kondrashov A.S."/>
            <person name="Logacheva M.D."/>
        </authorList>
    </citation>
    <scope>NUCLEOTIDE SEQUENCE [LARGE SCALE GENOMIC DNA]</scope>
</reference>
<sequence>YDSVTVYGDLSWQNQLNYKNKHFFDLCDGIFMNYGWKGNFAEQSAGVAGERKFDVYMGIDVFGRGTFGGGQWTTNVALDVIKKANVSAAIFAPGWVYETQQPPNFQTAQDRWWGLVEKSWGILQFYPRALPFYSNFDQGRGYHICNEGKQVSAIHWNNISSQSLQPLLENRDGSVAQPIIVSIDFSETSYNGGGNLIFVGSLDDGAEYSTRLFLGDLLVGKTPIHFKYSVKANANSRLGMALEFSSPAGESLPVLVAAPGNTSSTMNQFSNKYARVLMPHRVSKHEDESEWLVQETSLDMPGHVLRQIKAVCYN</sequence>